<dbReference type="InterPro" id="IPR016032">
    <property type="entry name" value="Sig_transdc_resp-reg_C-effctor"/>
</dbReference>
<dbReference type="SMART" id="SM00421">
    <property type="entry name" value="HTH_LUXR"/>
    <property type="match status" value="1"/>
</dbReference>
<sequence length="293" mass="31887">MRSDGRRTRSRRRIGPVSDEDLKKPRRSYRPGVEGLEAMRLFSGLVTAPLAIPAEHGVLPDPVLDAEATHAIGSPIDSAAWDAALDQALRSEFFPLPESESGSSAALAEAPADAEAIRGGLSQLDRYLSRSWARAGLPPQKFDDCTQAVYLTLLKQLGRPGFDGLMAAVGILGIREVFSRDREEGATFFRAIDATKKRAQRERTLRSLDDGLDAPPSESRDRDACEDLDEAIDLALTPREAELIRATLAGETPAEIADRWGVAPKTVSNEKTRAFQKLRSFLSSSDSLSELAS</sequence>
<evidence type="ECO:0000259" key="2">
    <source>
        <dbReference type="SMART" id="SM00421"/>
    </source>
</evidence>
<evidence type="ECO:0000313" key="3">
    <source>
        <dbReference type="EMBL" id="RUL84233.1"/>
    </source>
</evidence>
<dbReference type="SUPFAM" id="SSF46894">
    <property type="entry name" value="C-terminal effector domain of the bipartite response regulators"/>
    <property type="match status" value="1"/>
</dbReference>
<dbReference type="Pfam" id="PF00196">
    <property type="entry name" value="GerE"/>
    <property type="match status" value="1"/>
</dbReference>
<organism evidence="3 4">
    <name type="scientific">Tautonia sociabilis</name>
    <dbReference type="NCBI Taxonomy" id="2080755"/>
    <lineage>
        <taxon>Bacteria</taxon>
        <taxon>Pseudomonadati</taxon>
        <taxon>Planctomycetota</taxon>
        <taxon>Planctomycetia</taxon>
        <taxon>Isosphaerales</taxon>
        <taxon>Isosphaeraceae</taxon>
        <taxon>Tautonia</taxon>
    </lineage>
</organism>
<feature type="region of interest" description="Disordered" evidence="1">
    <location>
        <begin position="1"/>
        <end position="28"/>
    </location>
</feature>
<dbReference type="OrthoDB" id="279911at2"/>
<dbReference type="InterPro" id="IPR036388">
    <property type="entry name" value="WH-like_DNA-bd_sf"/>
</dbReference>
<evidence type="ECO:0000313" key="4">
    <source>
        <dbReference type="Proteomes" id="UP000280296"/>
    </source>
</evidence>
<dbReference type="InterPro" id="IPR000792">
    <property type="entry name" value="Tscrpt_reg_LuxR_C"/>
</dbReference>
<dbReference type="PRINTS" id="PR00038">
    <property type="entry name" value="HTHLUXR"/>
</dbReference>
<feature type="domain" description="HTH luxR-type" evidence="2">
    <location>
        <begin position="233"/>
        <end position="292"/>
    </location>
</feature>
<evidence type="ECO:0000256" key="1">
    <source>
        <dbReference type="SAM" id="MobiDB-lite"/>
    </source>
</evidence>
<protein>
    <submittedName>
        <fullName evidence="3">Sigma-70 family RNA polymerase sigma factor</fullName>
    </submittedName>
</protein>
<reference evidence="3 4" key="2">
    <citation type="submission" date="2019-01" db="EMBL/GenBank/DDBJ databases">
        <title>Tautonia sociabilis, a novel thermotolerant planctomycete of Isosphaeraceae family, isolated from a 4000 m deep subterranean habitat.</title>
        <authorList>
            <person name="Kovaleva O.L."/>
            <person name="Elcheninov A.G."/>
            <person name="Van Heerden E."/>
            <person name="Toshchakov S.V."/>
            <person name="Novikov A."/>
            <person name="Bonch-Osmolovskaya E.A."/>
            <person name="Kublanov I.V."/>
        </authorList>
    </citation>
    <scope>NUCLEOTIDE SEQUENCE [LARGE SCALE GENOMIC DNA]</scope>
    <source>
        <strain evidence="3 4">GM2012</strain>
    </source>
</reference>
<reference evidence="3 4" key="1">
    <citation type="submission" date="2018-12" db="EMBL/GenBank/DDBJ databases">
        <authorList>
            <person name="Toschakov S.V."/>
        </authorList>
    </citation>
    <scope>NUCLEOTIDE SEQUENCE [LARGE SCALE GENOMIC DNA]</scope>
    <source>
        <strain evidence="3 4">GM2012</strain>
    </source>
</reference>
<dbReference type="AlphaFoldDB" id="A0A432MEY3"/>
<dbReference type="EMBL" id="RYZH01000051">
    <property type="protein sequence ID" value="RUL84233.1"/>
    <property type="molecule type" value="Genomic_DNA"/>
</dbReference>
<dbReference type="GO" id="GO:0003677">
    <property type="term" value="F:DNA binding"/>
    <property type="evidence" value="ECO:0007669"/>
    <property type="project" value="InterPro"/>
</dbReference>
<keyword evidence="4" id="KW-1185">Reference proteome</keyword>
<dbReference type="GO" id="GO:0006355">
    <property type="term" value="P:regulation of DNA-templated transcription"/>
    <property type="evidence" value="ECO:0007669"/>
    <property type="project" value="InterPro"/>
</dbReference>
<proteinExistence type="predicted"/>
<dbReference type="Gene3D" id="1.10.10.10">
    <property type="entry name" value="Winged helix-like DNA-binding domain superfamily/Winged helix DNA-binding domain"/>
    <property type="match status" value="1"/>
</dbReference>
<comment type="caution">
    <text evidence="3">The sequence shown here is derived from an EMBL/GenBank/DDBJ whole genome shotgun (WGS) entry which is preliminary data.</text>
</comment>
<dbReference type="Proteomes" id="UP000280296">
    <property type="component" value="Unassembled WGS sequence"/>
</dbReference>
<name>A0A432MEY3_9BACT</name>
<gene>
    <name evidence="3" type="ORF">TsocGM_20700</name>
</gene>
<accession>A0A432MEY3</accession>